<evidence type="ECO:0000313" key="4">
    <source>
        <dbReference type="EMBL" id="AGK96921.1"/>
    </source>
</evidence>
<protein>
    <recommendedName>
        <fullName evidence="2">Phosphoesterase</fullName>
        <ecNumber evidence="2">3.1.4.-</ecNumber>
    </recommendedName>
</protein>
<dbReference type="InterPro" id="IPR041802">
    <property type="entry name" value="MPP_YfcE"/>
</dbReference>
<dbReference type="NCBIfam" id="NF006988">
    <property type="entry name" value="PRK09453.1"/>
    <property type="match status" value="1"/>
</dbReference>
<dbReference type="EC" id="3.1.4.-" evidence="2"/>
<dbReference type="GO" id="GO:0016787">
    <property type="term" value="F:hydrolase activity"/>
    <property type="evidence" value="ECO:0007669"/>
    <property type="project" value="UniProtKB-UniRule"/>
</dbReference>
<reference evidence="4 5" key="1">
    <citation type="submission" date="2012-01" db="EMBL/GenBank/DDBJ databases">
        <title>Complete sequence of chromosome of Clostridium pasteurianum BC1.</title>
        <authorList>
            <consortium name="US DOE Joint Genome Institute"/>
            <person name="Lucas S."/>
            <person name="Han J."/>
            <person name="Lapidus A."/>
            <person name="Cheng J.-F."/>
            <person name="Goodwin L."/>
            <person name="Pitluck S."/>
            <person name="Peters L."/>
            <person name="Mikhailova N."/>
            <person name="Teshima H."/>
            <person name="Detter J.C."/>
            <person name="Han C."/>
            <person name="Tapia R."/>
            <person name="Land M."/>
            <person name="Hauser L."/>
            <person name="Kyrpides N."/>
            <person name="Ivanova N."/>
            <person name="Pagani I."/>
            <person name="Dunn J."/>
            <person name="Taghavi S."/>
            <person name="Francis A."/>
            <person name="van der Lelie D."/>
            <person name="Woyke T."/>
        </authorList>
    </citation>
    <scope>NUCLEOTIDE SEQUENCE [LARGE SCALE GENOMIC DNA]</scope>
    <source>
        <strain evidence="4 5">BC1</strain>
    </source>
</reference>
<keyword evidence="5" id="KW-1185">Reference proteome</keyword>
<dbReference type="HOGENOM" id="CLU_063749_1_1_9"/>
<dbReference type="RefSeq" id="WP_015615229.1">
    <property type="nucleotide sequence ID" value="NC_021182.1"/>
</dbReference>
<dbReference type="AlphaFoldDB" id="R4K5E8"/>
<dbReference type="Pfam" id="PF12850">
    <property type="entry name" value="Metallophos_2"/>
    <property type="match status" value="1"/>
</dbReference>
<organism evidence="4 5">
    <name type="scientific">Clostridium pasteurianum BC1</name>
    <dbReference type="NCBI Taxonomy" id="86416"/>
    <lineage>
        <taxon>Bacteria</taxon>
        <taxon>Bacillati</taxon>
        <taxon>Bacillota</taxon>
        <taxon>Clostridia</taxon>
        <taxon>Eubacteriales</taxon>
        <taxon>Clostridiaceae</taxon>
        <taxon>Clostridium</taxon>
    </lineage>
</organism>
<name>R4K5E8_CLOPA</name>
<dbReference type="CDD" id="cd00841">
    <property type="entry name" value="MPP_YfcE"/>
    <property type="match status" value="1"/>
</dbReference>
<dbReference type="STRING" id="86416.Clopa_2032"/>
<dbReference type="GO" id="GO:0046872">
    <property type="term" value="F:metal ion binding"/>
    <property type="evidence" value="ECO:0007669"/>
    <property type="project" value="UniProtKB-KW"/>
</dbReference>
<dbReference type="EMBL" id="CP003261">
    <property type="protein sequence ID" value="AGK96921.1"/>
    <property type="molecule type" value="Genomic_DNA"/>
</dbReference>
<dbReference type="InterPro" id="IPR024654">
    <property type="entry name" value="Calcineurin-like_PHP_lpxH"/>
</dbReference>
<evidence type="ECO:0000256" key="1">
    <source>
        <dbReference type="ARBA" id="ARBA00008950"/>
    </source>
</evidence>
<dbReference type="eggNOG" id="COG0622">
    <property type="taxonomic scope" value="Bacteria"/>
</dbReference>
<dbReference type="InterPro" id="IPR000979">
    <property type="entry name" value="Phosphodiesterase_MJ0936/Vps29"/>
</dbReference>
<gene>
    <name evidence="4" type="ORF">Clopa_2032</name>
</gene>
<feature type="domain" description="Calcineurin-like phosphoesterase" evidence="3">
    <location>
        <begin position="3"/>
        <end position="162"/>
    </location>
</feature>
<keyword evidence="2" id="KW-0479">Metal-binding</keyword>
<dbReference type="OrthoDB" id="9800565at2"/>
<evidence type="ECO:0000259" key="3">
    <source>
        <dbReference type="Pfam" id="PF12850"/>
    </source>
</evidence>
<dbReference type="PANTHER" id="PTHR11124">
    <property type="entry name" value="VACUOLAR SORTING PROTEIN VPS29"/>
    <property type="match status" value="1"/>
</dbReference>
<dbReference type="Proteomes" id="UP000013523">
    <property type="component" value="Chromosome"/>
</dbReference>
<dbReference type="InterPro" id="IPR029052">
    <property type="entry name" value="Metallo-depent_PP-like"/>
</dbReference>
<dbReference type="PATRIC" id="fig|86416.3.peg.2004"/>
<dbReference type="SUPFAM" id="SSF56300">
    <property type="entry name" value="Metallo-dependent phosphatases"/>
    <property type="match status" value="1"/>
</dbReference>
<proteinExistence type="inferred from homology"/>
<dbReference type="NCBIfam" id="TIGR00040">
    <property type="entry name" value="yfcE"/>
    <property type="match status" value="1"/>
</dbReference>
<comment type="similarity">
    <text evidence="1 2">Belongs to the metallophosphoesterase superfamily. YfcE family.</text>
</comment>
<sequence length="183" mass="20872">MSKLFFISDIHGSLYYLKKVLEIYESEKADYIIILGDELYHGARNPLPKDYNPKEVAELLNTYKNKIIAVRGNCDSEVDEMVLEYPMMAPYSIVLYNGRRLFLTHGHIYDRDKLPNLSSGDAIIYGHIHVPLAEKQNNIFVINPGSITFPKEGNPNSYGILENNIFKIKGLEGNVIKEISFSE</sequence>
<dbReference type="Gene3D" id="3.60.21.10">
    <property type="match status" value="1"/>
</dbReference>
<evidence type="ECO:0000256" key="2">
    <source>
        <dbReference type="RuleBase" id="RU362039"/>
    </source>
</evidence>
<comment type="cofactor">
    <cofactor evidence="2">
        <name>a divalent metal cation</name>
        <dbReference type="ChEBI" id="CHEBI:60240"/>
    </cofactor>
</comment>
<dbReference type="KEGG" id="cpas:Clopa_2032"/>
<evidence type="ECO:0000313" key="5">
    <source>
        <dbReference type="Proteomes" id="UP000013523"/>
    </source>
</evidence>
<accession>R4K5E8</accession>